<dbReference type="GO" id="GO:0015648">
    <property type="term" value="F:lipid-linked peptidoglycan transporter activity"/>
    <property type="evidence" value="ECO:0007669"/>
    <property type="project" value="TreeGrafter"/>
</dbReference>
<evidence type="ECO:0000256" key="15">
    <source>
        <dbReference type="ARBA" id="ARBA00033270"/>
    </source>
</evidence>
<evidence type="ECO:0000256" key="2">
    <source>
        <dbReference type="ARBA" id="ARBA00004752"/>
    </source>
</evidence>
<dbReference type="RefSeq" id="WP_005526552.1">
    <property type="nucleotide sequence ID" value="NZ_CP050134.2"/>
</dbReference>
<feature type="transmembrane region" description="Helical" evidence="23">
    <location>
        <begin position="107"/>
        <end position="128"/>
    </location>
</feature>
<dbReference type="GO" id="GO:0051301">
    <property type="term" value="P:cell division"/>
    <property type="evidence" value="ECO:0007669"/>
    <property type="project" value="UniProtKB-KW"/>
</dbReference>
<comment type="caution">
    <text evidence="24">The sequence shown here is derived from an EMBL/GenBank/DDBJ whole genome shotgun (WGS) entry which is preliminary data.</text>
</comment>
<evidence type="ECO:0000256" key="4">
    <source>
        <dbReference type="ARBA" id="ARBA00022618"/>
    </source>
</evidence>
<organism evidence="24 25">
    <name type="scientific">Corynebacterium matruchotii</name>
    <dbReference type="NCBI Taxonomy" id="43768"/>
    <lineage>
        <taxon>Bacteria</taxon>
        <taxon>Bacillati</taxon>
        <taxon>Actinomycetota</taxon>
        <taxon>Actinomycetes</taxon>
        <taxon>Mycobacteriales</taxon>
        <taxon>Corynebacteriaceae</taxon>
        <taxon>Corynebacterium</taxon>
    </lineage>
</organism>
<dbReference type="GO" id="GO:0071555">
    <property type="term" value="P:cell wall organization"/>
    <property type="evidence" value="ECO:0007669"/>
    <property type="project" value="UniProtKB-KW"/>
</dbReference>
<name>A0A6H9XU91_9CORY</name>
<evidence type="ECO:0000256" key="18">
    <source>
        <dbReference type="ARBA" id="ARBA00041418"/>
    </source>
</evidence>
<dbReference type="GeneID" id="84574272"/>
<feature type="transmembrane region" description="Helical" evidence="23">
    <location>
        <begin position="148"/>
        <end position="164"/>
    </location>
</feature>
<evidence type="ECO:0000256" key="21">
    <source>
        <dbReference type="ARBA" id="ARBA00049966"/>
    </source>
</evidence>
<evidence type="ECO:0000256" key="13">
    <source>
        <dbReference type="ARBA" id="ARBA00023316"/>
    </source>
</evidence>
<evidence type="ECO:0000256" key="9">
    <source>
        <dbReference type="ARBA" id="ARBA00022984"/>
    </source>
</evidence>
<dbReference type="PANTHER" id="PTHR30474">
    <property type="entry name" value="CELL CYCLE PROTEIN"/>
    <property type="match status" value="1"/>
</dbReference>
<evidence type="ECO:0000256" key="7">
    <source>
        <dbReference type="ARBA" id="ARBA00022692"/>
    </source>
</evidence>
<dbReference type="Pfam" id="PF01098">
    <property type="entry name" value="FTSW_RODA_SPOVE"/>
    <property type="match status" value="1"/>
</dbReference>
<keyword evidence="7 23" id="KW-0812">Transmembrane</keyword>
<evidence type="ECO:0000256" key="1">
    <source>
        <dbReference type="ARBA" id="ARBA00004651"/>
    </source>
</evidence>
<keyword evidence="6" id="KW-0808">Transferase</keyword>
<keyword evidence="9" id="KW-0573">Peptidoglycan synthesis</keyword>
<feature type="transmembrane region" description="Helical" evidence="23">
    <location>
        <begin position="195"/>
        <end position="212"/>
    </location>
</feature>
<evidence type="ECO:0000256" key="16">
    <source>
        <dbReference type="ARBA" id="ARBA00038053"/>
    </source>
</evidence>
<evidence type="ECO:0000256" key="23">
    <source>
        <dbReference type="SAM" id="Phobius"/>
    </source>
</evidence>
<dbReference type="EMBL" id="UARK01000002">
    <property type="protein sequence ID" value="SPW27743.1"/>
    <property type="molecule type" value="Genomic_DNA"/>
</dbReference>
<feature type="transmembrane region" description="Helical" evidence="23">
    <location>
        <begin position="34"/>
        <end position="58"/>
    </location>
</feature>
<dbReference type="GO" id="GO:0032153">
    <property type="term" value="C:cell division site"/>
    <property type="evidence" value="ECO:0007669"/>
    <property type="project" value="TreeGrafter"/>
</dbReference>
<evidence type="ECO:0000256" key="19">
    <source>
        <dbReference type="ARBA" id="ARBA00044770"/>
    </source>
</evidence>
<sequence length="574" mass="61853">MTAANATPESHTVASQSVWENLKQRRQDTFRRPYFDYLNVMLVVALLAAIGIVMVTSASMTTSVVDNNGKAWHVAGNQLLYVLGGVTVMWLAMRLPINTLRRLSSILLWGTILLLILVLIPGIGTGLAEKGSQSWISLGSFRLQPSEIARVAIALWGANILAGHKPRFNSINAPFVKFLAVAGTMFTLILAERDLGMAMTFLLVVVALLFFAGINMRYIAGLGVFVAVGFTIVFLAGGLRGKRFDTFISALFGNFADTKSSAFQSYQGFLSLADGSLTGVGLGQSRAKWFYLPEAKNDFIFAIIGEEMGLMGGALVICLFSWLAYIGFRIAARSAHQFLALTAATLTAGVVAQAFINMGYVVGLLPVTGINLPMISAGGTSAVITLGAMGILANCARHEPDTIAAMANFGKPAFDRVLFLPEPTLNGLDRYPAGRRRGDRRTPQTSLDTRTTRDNPNPTVQHPSGPKTGESRGQGAAGGAARSRAASAPTPKKTGFFPGRSRTSQPVRRPLPARTTARDTSRDPNPANREVSHEVTRTTGRRTSPTTSLGPARTRTSYERHDPRSGRYRTTGRR</sequence>
<keyword evidence="8" id="KW-0133">Cell shape</keyword>
<protein>
    <recommendedName>
        <fullName evidence="17">Probable peptidoglycan glycosyltransferase FtsW</fullName>
        <ecNumber evidence="19">2.4.99.28</ecNumber>
    </recommendedName>
    <alternativeName>
        <fullName evidence="18">Cell division protein FtsW</fullName>
    </alternativeName>
    <alternativeName>
        <fullName evidence="15">Cell wall polymerase</fullName>
    </alternativeName>
    <alternativeName>
        <fullName evidence="14">Peptidoglycan polymerase</fullName>
    </alternativeName>
</protein>
<keyword evidence="11 23" id="KW-0472">Membrane</keyword>
<dbReference type="AlphaFoldDB" id="A0A6H9XU91"/>
<evidence type="ECO:0000256" key="20">
    <source>
        <dbReference type="ARBA" id="ARBA00049902"/>
    </source>
</evidence>
<feature type="transmembrane region" description="Helical" evidence="23">
    <location>
        <begin position="299"/>
        <end position="326"/>
    </location>
</feature>
<evidence type="ECO:0000256" key="17">
    <source>
        <dbReference type="ARBA" id="ARBA00041185"/>
    </source>
</evidence>
<evidence type="ECO:0000256" key="6">
    <source>
        <dbReference type="ARBA" id="ARBA00022679"/>
    </source>
</evidence>
<feature type="transmembrane region" description="Helical" evidence="23">
    <location>
        <begin position="219"/>
        <end position="239"/>
    </location>
</feature>
<comment type="function">
    <text evidence="21">Peptidoglycan polymerase that is essential for cell division.</text>
</comment>
<dbReference type="Proteomes" id="UP000249886">
    <property type="component" value="Unassembled WGS sequence"/>
</dbReference>
<accession>A0A6H9XU91</accession>
<feature type="transmembrane region" description="Helical" evidence="23">
    <location>
        <begin position="171"/>
        <end position="189"/>
    </location>
</feature>
<dbReference type="UniPathway" id="UPA00219"/>
<keyword evidence="3" id="KW-1003">Cell membrane</keyword>
<evidence type="ECO:0000256" key="22">
    <source>
        <dbReference type="SAM" id="MobiDB-lite"/>
    </source>
</evidence>
<gene>
    <name evidence="24" type="primary">ftsW</name>
    <name evidence="24" type="ORF">NCTC10254_01020</name>
</gene>
<feature type="transmembrane region" description="Helical" evidence="23">
    <location>
        <begin position="374"/>
        <end position="396"/>
    </location>
</feature>
<dbReference type="GO" id="GO:0008360">
    <property type="term" value="P:regulation of cell shape"/>
    <property type="evidence" value="ECO:0007669"/>
    <property type="project" value="UniProtKB-KW"/>
</dbReference>
<reference evidence="24 25" key="1">
    <citation type="submission" date="2018-06" db="EMBL/GenBank/DDBJ databases">
        <authorList>
            <consortium name="Pathogen Informatics"/>
            <person name="Doyle S."/>
        </authorList>
    </citation>
    <scope>NUCLEOTIDE SEQUENCE [LARGE SCALE GENOMIC DNA]</scope>
    <source>
        <strain evidence="24 25">NCTC10254</strain>
    </source>
</reference>
<keyword evidence="13" id="KW-0961">Cell wall biogenesis/degradation</keyword>
<keyword evidence="4 24" id="KW-0132">Cell division</keyword>
<proteinExistence type="inferred from homology"/>
<dbReference type="GO" id="GO:0008955">
    <property type="term" value="F:peptidoglycan glycosyltransferase activity"/>
    <property type="evidence" value="ECO:0007669"/>
    <property type="project" value="UniProtKB-EC"/>
</dbReference>
<feature type="compositionally biased region" description="Low complexity" evidence="22">
    <location>
        <begin position="537"/>
        <end position="548"/>
    </location>
</feature>
<evidence type="ECO:0000256" key="5">
    <source>
        <dbReference type="ARBA" id="ARBA00022676"/>
    </source>
</evidence>
<feature type="compositionally biased region" description="Low complexity" evidence="22">
    <location>
        <begin position="471"/>
        <end position="488"/>
    </location>
</feature>
<dbReference type="PROSITE" id="PS00428">
    <property type="entry name" value="FTSW_RODA_SPOVE"/>
    <property type="match status" value="1"/>
</dbReference>
<comment type="similarity">
    <text evidence="16">Belongs to the SEDS family. FtsW subfamily.</text>
</comment>
<evidence type="ECO:0000256" key="14">
    <source>
        <dbReference type="ARBA" id="ARBA00032370"/>
    </source>
</evidence>
<dbReference type="InterPro" id="IPR001182">
    <property type="entry name" value="FtsW/RodA"/>
</dbReference>
<dbReference type="NCBIfam" id="TIGR02614">
    <property type="entry name" value="ftsW"/>
    <property type="match status" value="1"/>
</dbReference>
<evidence type="ECO:0000256" key="11">
    <source>
        <dbReference type="ARBA" id="ARBA00023136"/>
    </source>
</evidence>
<evidence type="ECO:0000256" key="10">
    <source>
        <dbReference type="ARBA" id="ARBA00022989"/>
    </source>
</evidence>
<evidence type="ECO:0000313" key="24">
    <source>
        <dbReference type="EMBL" id="SPW27743.1"/>
    </source>
</evidence>
<dbReference type="InterPro" id="IPR018365">
    <property type="entry name" value="Cell_cycle_FtsW-rel_CS"/>
</dbReference>
<feature type="region of interest" description="Disordered" evidence="22">
    <location>
        <begin position="428"/>
        <end position="574"/>
    </location>
</feature>
<feature type="compositionally biased region" description="Polar residues" evidence="22">
    <location>
        <begin position="443"/>
        <end position="462"/>
    </location>
</feature>
<evidence type="ECO:0000256" key="8">
    <source>
        <dbReference type="ARBA" id="ARBA00022960"/>
    </source>
</evidence>
<dbReference type="GO" id="GO:0005886">
    <property type="term" value="C:plasma membrane"/>
    <property type="evidence" value="ECO:0007669"/>
    <property type="project" value="UniProtKB-SubCell"/>
</dbReference>
<dbReference type="InterPro" id="IPR013437">
    <property type="entry name" value="FtsW"/>
</dbReference>
<evidence type="ECO:0000256" key="3">
    <source>
        <dbReference type="ARBA" id="ARBA00022475"/>
    </source>
</evidence>
<dbReference type="EC" id="2.4.99.28" evidence="19"/>
<dbReference type="GO" id="GO:0009252">
    <property type="term" value="P:peptidoglycan biosynthetic process"/>
    <property type="evidence" value="ECO:0007669"/>
    <property type="project" value="UniProtKB-UniPathway"/>
</dbReference>
<comment type="pathway">
    <text evidence="2">Cell wall biogenesis; peptidoglycan biosynthesis.</text>
</comment>
<comment type="subcellular location">
    <subcellularLocation>
        <location evidence="1">Cell membrane</location>
        <topology evidence="1">Multi-pass membrane protein</topology>
    </subcellularLocation>
</comment>
<comment type="catalytic activity">
    <reaction evidence="20">
        <text>[GlcNAc-(1-&gt;4)-Mur2Ac(oyl-L-Ala-gamma-D-Glu-L-Lys-D-Ala-D-Ala)](n)-di-trans,octa-cis-undecaprenyl diphosphate + beta-D-GlcNAc-(1-&gt;4)-Mur2Ac(oyl-L-Ala-gamma-D-Glu-L-Lys-D-Ala-D-Ala)-di-trans,octa-cis-undecaprenyl diphosphate = [GlcNAc-(1-&gt;4)-Mur2Ac(oyl-L-Ala-gamma-D-Glu-L-Lys-D-Ala-D-Ala)](n+1)-di-trans,octa-cis-undecaprenyl diphosphate + di-trans,octa-cis-undecaprenyl diphosphate + H(+)</text>
        <dbReference type="Rhea" id="RHEA:23708"/>
        <dbReference type="Rhea" id="RHEA-COMP:9602"/>
        <dbReference type="Rhea" id="RHEA-COMP:9603"/>
        <dbReference type="ChEBI" id="CHEBI:15378"/>
        <dbReference type="ChEBI" id="CHEBI:58405"/>
        <dbReference type="ChEBI" id="CHEBI:60033"/>
        <dbReference type="ChEBI" id="CHEBI:78435"/>
        <dbReference type="EC" id="2.4.99.28"/>
    </reaction>
</comment>
<keyword evidence="5" id="KW-0328">Glycosyltransferase</keyword>
<feature type="transmembrane region" description="Helical" evidence="23">
    <location>
        <begin position="338"/>
        <end position="362"/>
    </location>
</feature>
<feature type="compositionally biased region" description="Basic and acidic residues" evidence="22">
    <location>
        <begin position="556"/>
        <end position="565"/>
    </location>
</feature>
<keyword evidence="12" id="KW-0131">Cell cycle</keyword>
<feature type="transmembrane region" description="Helical" evidence="23">
    <location>
        <begin position="78"/>
        <end position="95"/>
    </location>
</feature>
<evidence type="ECO:0000313" key="25">
    <source>
        <dbReference type="Proteomes" id="UP000249886"/>
    </source>
</evidence>
<keyword evidence="10 23" id="KW-1133">Transmembrane helix</keyword>
<evidence type="ECO:0000256" key="12">
    <source>
        <dbReference type="ARBA" id="ARBA00023306"/>
    </source>
</evidence>
<dbReference type="PANTHER" id="PTHR30474:SF2">
    <property type="entry name" value="PEPTIDOGLYCAN GLYCOSYLTRANSFERASE FTSW-RELATED"/>
    <property type="match status" value="1"/>
</dbReference>